<dbReference type="PANTHER" id="PTHR43899:SF10">
    <property type="entry name" value="20BETA-HYDROXYSTEROID DEHYDROGENASE TYPE 2"/>
    <property type="match status" value="1"/>
</dbReference>
<keyword evidence="1" id="KW-0521">NADP</keyword>
<evidence type="ECO:0000256" key="3">
    <source>
        <dbReference type="ARBA" id="ARBA00023002"/>
    </source>
</evidence>
<keyword evidence="2" id="KW-0443">Lipid metabolism</keyword>
<dbReference type="AlphaFoldDB" id="A0AAV6HBW4"/>
<gene>
    <name evidence="4" type="ORF">AALO_G00022230</name>
</gene>
<dbReference type="Pfam" id="PF00106">
    <property type="entry name" value="adh_short"/>
    <property type="match status" value="1"/>
</dbReference>
<dbReference type="FunFam" id="3.40.50.720:FF:000137">
    <property type="entry name" value="Hydroxysteroid (17-beta) dehydrogenase 3"/>
    <property type="match status" value="1"/>
</dbReference>
<dbReference type="CDD" id="cd05356">
    <property type="entry name" value="17beta-HSD1_like_SDR_c"/>
    <property type="match status" value="1"/>
</dbReference>
<dbReference type="GO" id="GO:0016491">
    <property type="term" value="F:oxidoreductase activity"/>
    <property type="evidence" value="ECO:0007669"/>
    <property type="project" value="UniProtKB-KW"/>
</dbReference>
<evidence type="ECO:0000313" key="5">
    <source>
        <dbReference type="Proteomes" id="UP000823561"/>
    </source>
</evidence>
<keyword evidence="3" id="KW-0560">Oxidoreductase</keyword>
<dbReference type="Proteomes" id="UP000823561">
    <property type="component" value="Chromosome 2"/>
</dbReference>
<evidence type="ECO:0000256" key="1">
    <source>
        <dbReference type="ARBA" id="ARBA00022857"/>
    </source>
</evidence>
<dbReference type="InterPro" id="IPR051019">
    <property type="entry name" value="VLCFA-Steroid_DH"/>
</dbReference>
<reference evidence="4" key="1">
    <citation type="submission" date="2020-10" db="EMBL/GenBank/DDBJ databases">
        <title>Chromosome-scale genome assembly of the Allis shad, Alosa alosa.</title>
        <authorList>
            <person name="Margot Z."/>
            <person name="Christophe K."/>
            <person name="Cabau C."/>
            <person name="Louis A."/>
            <person name="Berthelot C."/>
            <person name="Parey E."/>
            <person name="Roest Crollius H."/>
            <person name="Montfort J."/>
            <person name="Robinson-Rechavi M."/>
            <person name="Bucao C."/>
            <person name="Bouchez O."/>
            <person name="Gislard M."/>
            <person name="Lluch J."/>
            <person name="Milhes M."/>
            <person name="Lampietro C."/>
            <person name="Lopez Roques C."/>
            <person name="Donnadieu C."/>
            <person name="Braasch I."/>
            <person name="Desvignes T."/>
            <person name="Postlethwait J."/>
            <person name="Bobe J."/>
            <person name="Guiguen Y."/>
        </authorList>
    </citation>
    <scope>NUCLEOTIDE SEQUENCE</scope>
    <source>
        <strain evidence="4">M-15738</strain>
        <tissue evidence="4">Blood</tissue>
    </source>
</reference>
<keyword evidence="2" id="KW-0752">Steroid biosynthesis</keyword>
<dbReference type="GO" id="GO:0006694">
    <property type="term" value="P:steroid biosynthetic process"/>
    <property type="evidence" value="ECO:0007669"/>
    <property type="project" value="UniProtKB-KW"/>
</dbReference>
<organism evidence="4 5">
    <name type="scientific">Alosa alosa</name>
    <name type="common">allis shad</name>
    <dbReference type="NCBI Taxonomy" id="278164"/>
    <lineage>
        <taxon>Eukaryota</taxon>
        <taxon>Metazoa</taxon>
        <taxon>Chordata</taxon>
        <taxon>Craniata</taxon>
        <taxon>Vertebrata</taxon>
        <taxon>Euteleostomi</taxon>
        <taxon>Actinopterygii</taxon>
        <taxon>Neopterygii</taxon>
        <taxon>Teleostei</taxon>
        <taxon>Clupei</taxon>
        <taxon>Clupeiformes</taxon>
        <taxon>Clupeoidei</taxon>
        <taxon>Clupeidae</taxon>
        <taxon>Alosa</taxon>
    </lineage>
</organism>
<name>A0AAV6HBW4_9TELE</name>
<dbReference type="EMBL" id="JADWDJ010000002">
    <property type="protein sequence ID" value="KAG5284034.1"/>
    <property type="molecule type" value="Genomic_DNA"/>
</dbReference>
<sequence length="278" mass="30851">MSCLITVVTGATSGIGLAYASELARRGLDIVLISRSMKKLHDVAAEIENCYGRQTRVIQTDFTEGHQIYPAIAKNLKGLNIGILVNNIGLNYSGVLANFLDVPNCEQKITQMINCNILSLTQMTRIVLPDMVERGRGLIINMSSECASQPQPMVTMYCATKIFMNYFSRCLNAEYRSDGITVQCVAPLLVHTNMTQHMGMNPLMKSAPEFAREALNTVGYSTYTSGCVSHALQHIALSVFLPDWVRLSPFCMKPLQKYALSVHQQLKEALAEYSNKEE</sequence>
<dbReference type="PIRSF" id="PIRSF000126">
    <property type="entry name" value="11-beta-HSD1"/>
    <property type="match status" value="1"/>
</dbReference>
<dbReference type="PRINTS" id="PR00081">
    <property type="entry name" value="GDHRDH"/>
</dbReference>
<dbReference type="InterPro" id="IPR002347">
    <property type="entry name" value="SDR_fam"/>
</dbReference>
<dbReference type="GO" id="GO:0005783">
    <property type="term" value="C:endoplasmic reticulum"/>
    <property type="evidence" value="ECO:0007669"/>
    <property type="project" value="TreeGrafter"/>
</dbReference>
<dbReference type="Gene3D" id="3.40.50.720">
    <property type="entry name" value="NAD(P)-binding Rossmann-like Domain"/>
    <property type="match status" value="1"/>
</dbReference>
<dbReference type="InterPro" id="IPR036291">
    <property type="entry name" value="NAD(P)-bd_dom_sf"/>
</dbReference>
<evidence type="ECO:0000256" key="2">
    <source>
        <dbReference type="ARBA" id="ARBA00022955"/>
    </source>
</evidence>
<dbReference type="SUPFAM" id="SSF51735">
    <property type="entry name" value="NAD(P)-binding Rossmann-fold domains"/>
    <property type="match status" value="1"/>
</dbReference>
<evidence type="ECO:0000313" key="4">
    <source>
        <dbReference type="EMBL" id="KAG5284034.1"/>
    </source>
</evidence>
<comment type="caution">
    <text evidence="4">The sequence shown here is derived from an EMBL/GenBank/DDBJ whole genome shotgun (WGS) entry which is preliminary data.</text>
</comment>
<dbReference type="PANTHER" id="PTHR43899">
    <property type="entry name" value="RH59310P"/>
    <property type="match status" value="1"/>
</dbReference>
<keyword evidence="2" id="KW-0444">Lipid biosynthesis</keyword>
<accession>A0AAV6HBW4</accession>
<keyword evidence="5" id="KW-1185">Reference proteome</keyword>
<proteinExistence type="predicted"/>
<protein>
    <submittedName>
        <fullName evidence="4">Uncharacterized protein</fullName>
    </submittedName>
</protein>